<keyword evidence="8" id="KW-0285">Flavoprotein</keyword>
<proteinExistence type="inferred from homology"/>
<evidence type="ECO:0000256" key="6">
    <source>
        <dbReference type="ARBA" id="ARBA00023004"/>
    </source>
</evidence>
<comment type="cofactor">
    <cofactor evidence="8">
        <name>heme b</name>
        <dbReference type="ChEBI" id="CHEBI:60344"/>
    </cofactor>
    <text evidence="8">Binds 1 heme b (iron(II)-protoporphyrin IX) group per subunit.</text>
</comment>
<organism evidence="10 11">
    <name type="scientific">Solimonas terrae</name>
    <dbReference type="NCBI Taxonomy" id="1396819"/>
    <lineage>
        <taxon>Bacteria</taxon>
        <taxon>Pseudomonadati</taxon>
        <taxon>Pseudomonadota</taxon>
        <taxon>Gammaproteobacteria</taxon>
        <taxon>Nevskiales</taxon>
        <taxon>Nevskiaceae</taxon>
        <taxon>Solimonas</taxon>
    </lineage>
</organism>
<comment type="caution">
    <text evidence="8">Lacks conserved residue(s) required for the propagation of feature annotation.</text>
</comment>
<keyword evidence="8" id="KW-0479">Metal-binding</keyword>
<comment type="function">
    <text evidence="8">Part of the MsrPQ system that repairs oxidized periplasmic proteins containing methionine sulfoxide residues (Met-O), using respiratory chain electrons. Thus protects these proteins from oxidative-stress damage caused by reactive species of oxygen and chlorine generated by the host defense mechanisms. MsrPQ is essential for the maintenance of envelope integrity under bleach stress, rescuing a wide series of structurally unrelated periplasmic proteins from methionine oxidation. MsrQ provides electrons for reduction to the reductase catalytic subunit MsrP, using the quinone pool of the respiratory chain.</text>
</comment>
<dbReference type="GO" id="GO:0020037">
    <property type="term" value="F:heme binding"/>
    <property type="evidence" value="ECO:0007669"/>
    <property type="project" value="UniProtKB-UniRule"/>
</dbReference>
<keyword evidence="8" id="KW-1003">Cell membrane</keyword>
<feature type="transmembrane region" description="Helical" evidence="8">
    <location>
        <begin position="145"/>
        <end position="162"/>
    </location>
</feature>
<dbReference type="GO" id="GO:0016679">
    <property type="term" value="F:oxidoreductase activity, acting on diphenols and related substances as donors"/>
    <property type="evidence" value="ECO:0007669"/>
    <property type="project" value="TreeGrafter"/>
</dbReference>
<keyword evidence="8" id="KW-0288">FMN</keyword>
<dbReference type="GO" id="GO:0009055">
    <property type="term" value="F:electron transfer activity"/>
    <property type="evidence" value="ECO:0007669"/>
    <property type="project" value="UniProtKB-UniRule"/>
</dbReference>
<keyword evidence="2 8" id="KW-0813">Transport</keyword>
<dbReference type="AlphaFoldDB" id="A0A6M2BXE5"/>
<gene>
    <name evidence="8" type="primary">msrQ</name>
    <name evidence="10" type="ORF">G7Y85_17575</name>
</gene>
<dbReference type="GO" id="GO:0046872">
    <property type="term" value="F:metal ion binding"/>
    <property type="evidence" value="ECO:0007669"/>
    <property type="project" value="UniProtKB-KW"/>
</dbReference>
<dbReference type="InterPro" id="IPR013130">
    <property type="entry name" value="Fe3_Rdtase_TM_dom"/>
</dbReference>
<keyword evidence="4 8" id="KW-0812">Transmembrane</keyword>
<evidence type="ECO:0000256" key="3">
    <source>
        <dbReference type="ARBA" id="ARBA00022617"/>
    </source>
</evidence>
<protein>
    <recommendedName>
        <fullName evidence="8">Protein-methionine-sulfoxide reductase heme-binding subunit MsrQ</fullName>
    </recommendedName>
    <alternativeName>
        <fullName evidence="8">Flavocytochrome MsrQ</fullName>
    </alternativeName>
</protein>
<comment type="cofactor">
    <cofactor evidence="8">
        <name>FMN</name>
        <dbReference type="ChEBI" id="CHEBI:58210"/>
    </cofactor>
    <text evidence="8">Binds 1 FMN per subunit.</text>
</comment>
<reference evidence="10 11" key="1">
    <citation type="journal article" date="2014" name="Int. J. Syst. Evol. Microbiol.">
        <title>Solimonas terrae sp. nov., isolated from soil.</title>
        <authorList>
            <person name="Kim S.J."/>
            <person name="Moon J.Y."/>
            <person name="Weon H.Y."/>
            <person name="Ahn J.H."/>
            <person name="Chen W.M."/>
            <person name="Kwon S.W."/>
        </authorList>
    </citation>
    <scope>NUCLEOTIDE SEQUENCE [LARGE SCALE GENOMIC DNA]</scope>
    <source>
        <strain evidence="10 11">KIS83-12</strain>
    </source>
</reference>
<feature type="domain" description="Ferric oxidoreductase" evidence="9">
    <location>
        <begin position="41"/>
        <end position="154"/>
    </location>
</feature>
<feature type="transmembrane region" description="Helical" evidence="8">
    <location>
        <begin position="168"/>
        <end position="185"/>
    </location>
</feature>
<dbReference type="PANTHER" id="PTHR36964">
    <property type="entry name" value="PROTEIN-METHIONINE-SULFOXIDE REDUCTASE HEME-BINDING SUBUNIT MSRQ"/>
    <property type="match status" value="1"/>
</dbReference>
<dbReference type="EMBL" id="JAAMOW010000009">
    <property type="protein sequence ID" value="NGY06589.1"/>
    <property type="molecule type" value="Genomic_DNA"/>
</dbReference>
<comment type="similarity">
    <text evidence="8">Belongs to the MsrQ family.</text>
</comment>
<comment type="subunit">
    <text evidence="8">Heterodimer of a catalytic subunit (MsrP) and a heme-binding subunit (MsrQ).</text>
</comment>
<dbReference type="GO" id="GO:0005886">
    <property type="term" value="C:plasma membrane"/>
    <property type="evidence" value="ECO:0007669"/>
    <property type="project" value="UniProtKB-SubCell"/>
</dbReference>
<dbReference type="Proteomes" id="UP000472676">
    <property type="component" value="Unassembled WGS sequence"/>
</dbReference>
<dbReference type="InterPro" id="IPR022837">
    <property type="entry name" value="MsrQ-like"/>
</dbReference>
<evidence type="ECO:0000256" key="4">
    <source>
        <dbReference type="ARBA" id="ARBA00022692"/>
    </source>
</evidence>
<keyword evidence="3 8" id="KW-0349">Heme</keyword>
<dbReference type="HAMAP" id="MF_01207">
    <property type="entry name" value="MsrQ"/>
    <property type="match status" value="1"/>
</dbReference>
<keyword evidence="7 8" id="KW-0472">Membrane</keyword>
<name>A0A6M2BXE5_9GAMM</name>
<evidence type="ECO:0000256" key="8">
    <source>
        <dbReference type="HAMAP-Rule" id="MF_01207"/>
    </source>
</evidence>
<evidence type="ECO:0000256" key="5">
    <source>
        <dbReference type="ARBA" id="ARBA00022989"/>
    </source>
</evidence>
<keyword evidence="8" id="KW-0249">Electron transport</keyword>
<evidence type="ECO:0000313" key="11">
    <source>
        <dbReference type="Proteomes" id="UP000472676"/>
    </source>
</evidence>
<comment type="caution">
    <text evidence="10">The sequence shown here is derived from an EMBL/GenBank/DDBJ whole genome shotgun (WGS) entry which is preliminary data.</text>
</comment>
<evidence type="ECO:0000259" key="9">
    <source>
        <dbReference type="Pfam" id="PF01794"/>
    </source>
</evidence>
<keyword evidence="6 8" id="KW-0408">Iron</keyword>
<dbReference type="Pfam" id="PF01794">
    <property type="entry name" value="Ferric_reduct"/>
    <property type="match status" value="1"/>
</dbReference>
<keyword evidence="11" id="KW-1185">Reference proteome</keyword>
<dbReference type="GO" id="GO:0030091">
    <property type="term" value="P:protein repair"/>
    <property type="evidence" value="ECO:0007669"/>
    <property type="project" value="UniProtKB-UniRule"/>
</dbReference>
<keyword evidence="5 8" id="KW-1133">Transmembrane helix</keyword>
<evidence type="ECO:0000256" key="7">
    <source>
        <dbReference type="ARBA" id="ARBA00023136"/>
    </source>
</evidence>
<evidence type="ECO:0000256" key="2">
    <source>
        <dbReference type="ARBA" id="ARBA00022448"/>
    </source>
</evidence>
<evidence type="ECO:0000256" key="1">
    <source>
        <dbReference type="ARBA" id="ARBA00004141"/>
    </source>
</evidence>
<sequence>MLAARIAAWSLGGIPLLRLAWLVWQGHLGANPVEFLEHYCGDWSLRLLLATLAMTPLRKLSGRSEAIRVRRLLGLWAFFWVCTHFAIYLTFDLEWSAAALAKDLIKRTYITIGFAAWLLLLPLALTSTKGWQRRLKRRWAQLHKLIYPAAALGVLHYIWLVKADLREPLLYLSILLVLLGMRVPWRGILRARSLSRSAP</sequence>
<feature type="transmembrane region" description="Helical" evidence="8">
    <location>
        <begin position="109"/>
        <end position="125"/>
    </location>
</feature>
<dbReference type="PANTHER" id="PTHR36964:SF1">
    <property type="entry name" value="PROTEIN-METHIONINE-SULFOXIDE REDUCTASE HEME-BINDING SUBUNIT MSRQ"/>
    <property type="match status" value="1"/>
</dbReference>
<accession>A0A6M2BXE5</accession>
<feature type="transmembrane region" description="Helical" evidence="8">
    <location>
        <begin position="72"/>
        <end position="89"/>
    </location>
</feature>
<comment type="subcellular location">
    <subcellularLocation>
        <location evidence="8">Cell membrane</location>
        <topology evidence="8">Multi-pass membrane protein</topology>
    </subcellularLocation>
    <subcellularLocation>
        <location evidence="1">Membrane</location>
        <topology evidence="1">Multi-pass membrane protein</topology>
    </subcellularLocation>
</comment>
<dbReference type="GO" id="GO:0010181">
    <property type="term" value="F:FMN binding"/>
    <property type="evidence" value="ECO:0007669"/>
    <property type="project" value="UniProtKB-UniRule"/>
</dbReference>
<evidence type="ECO:0000313" key="10">
    <source>
        <dbReference type="EMBL" id="NGY06589.1"/>
    </source>
</evidence>